<reference evidence="2 3" key="1">
    <citation type="submission" date="2020-07" db="EMBL/GenBank/DDBJ databases">
        <title>Draft genome and description of Corynebacterium haemomassiliense strain Marseile-Q3615 sp. nov.</title>
        <authorList>
            <person name="Boxberger M."/>
            <person name="La Scola B."/>
        </authorList>
    </citation>
    <scope>NUCLEOTIDE SEQUENCE [LARGE SCALE GENOMIC DNA]</scope>
    <source>
        <strain evidence="2 3">Marseille-Q3615</strain>
    </source>
</reference>
<dbReference type="InterPro" id="IPR007569">
    <property type="entry name" value="DUF559"/>
</dbReference>
<dbReference type="Pfam" id="PF04480">
    <property type="entry name" value="DUF559"/>
    <property type="match status" value="1"/>
</dbReference>
<dbReference type="Proteomes" id="UP000523682">
    <property type="component" value="Unassembled WGS sequence"/>
</dbReference>
<evidence type="ECO:0000313" key="3">
    <source>
        <dbReference type="Proteomes" id="UP000523682"/>
    </source>
</evidence>
<keyword evidence="3" id="KW-1185">Reference proteome</keyword>
<dbReference type="EMBL" id="JACDTZ010000001">
    <property type="protein sequence ID" value="MBA5244878.1"/>
    <property type="molecule type" value="Genomic_DNA"/>
</dbReference>
<feature type="domain" description="DUF559" evidence="1">
    <location>
        <begin position="186"/>
        <end position="293"/>
    </location>
</feature>
<comment type="caution">
    <text evidence="2">The sequence shown here is derived from an EMBL/GenBank/DDBJ whole genome shotgun (WGS) entry which is preliminary data.</text>
</comment>
<accession>A0A7W2I494</accession>
<dbReference type="AlphaFoldDB" id="A0A7W2I494"/>
<sequence length="321" mass="36228">MDRRKLAQLLVRPGESDRQTCIKLSANKFIAQAEWSRLKHHEREFLSSYAVGAASRKAVLVGRSAAVVHGLWTLPAPNAPVLLAIPGQKPPARASWPEGVEYRSLRIPEEDVVAIECATPGDVLRLTSPVRTAVDVARLHGVRAGAVAMDSLFVGKPPLEQERIQAELHATIKRLAGKKGIGRARQALRWSSTKSESPYESLLRVILRERDIIVREQMWIGRYVRPDLLWGQVAIEIDGLVKTAKKDEELAKKVSRDQLLRENWLRKQIYEVARFEPSEILRDEEACVREILELKARSGLLGEPKVPATVFRPVHGEHWRR</sequence>
<organism evidence="2 3">
    <name type="scientific">Corynebacterium haemomassiliense</name>
    <dbReference type="NCBI Taxonomy" id="2754726"/>
    <lineage>
        <taxon>Bacteria</taxon>
        <taxon>Bacillati</taxon>
        <taxon>Actinomycetota</taxon>
        <taxon>Actinomycetes</taxon>
        <taxon>Mycobacteriales</taxon>
        <taxon>Corynebacteriaceae</taxon>
        <taxon>Corynebacterium</taxon>
    </lineage>
</organism>
<name>A0A7W2I494_9CORY</name>
<dbReference type="Gene3D" id="3.40.960.10">
    <property type="entry name" value="VSR Endonuclease"/>
    <property type="match status" value="1"/>
</dbReference>
<proteinExistence type="predicted"/>
<evidence type="ECO:0000313" key="2">
    <source>
        <dbReference type="EMBL" id="MBA5244878.1"/>
    </source>
</evidence>
<dbReference type="RefSeq" id="WP_181889430.1">
    <property type="nucleotide sequence ID" value="NZ_CP170998.1"/>
</dbReference>
<evidence type="ECO:0000259" key="1">
    <source>
        <dbReference type="Pfam" id="PF04480"/>
    </source>
</evidence>
<protein>
    <submittedName>
        <fullName evidence="2">DUF559 domain-containing protein</fullName>
    </submittedName>
</protein>
<gene>
    <name evidence="2" type="ORF">H0193_08670</name>
</gene>